<dbReference type="PANTHER" id="PTHR43881">
    <property type="entry name" value="GAMMA-GLUTAMYLTRANSPEPTIDASE (AFU_ORTHOLOGUE AFUA_4G13580)"/>
    <property type="match status" value="1"/>
</dbReference>
<dbReference type="InterPro" id="IPR029055">
    <property type="entry name" value="Ntn_hydrolases_N"/>
</dbReference>
<organism evidence="1 2">
    <name type="scientific">Thauera sinica</name>
    <dbReference type="NCBI Taxonomy" id="2665146"/>
    <lineage>
        <taxon>Bacteria</taxon>
        <taxon>Pseudomonadati</taxon>
        <taxon>Pseudomonadota</taxon>
        <taxon>Betaproteobacteria</taxon>
        <taxon>Rhodocyclales</taxon>
        <taxon>Zoogloeaceae</taxon>
        <taxon>Thauera</taxon>
    </lineage>
</organism>
<dbReference type="RefSeq" id="WP_096447007.1">
    <property type="nucleotide sequence ID" value="NZ_JBHSOG010000002.1"/>
</dbReference>
<dbReference type="PRINTS" id="PR01210">
    <property type="entry name" value="GGTRANSPTASE"/>
</dbReference>
<dbReference type="Gene3D" id="1.10.246.130">
    <property type="match status" value="1"/>
</dbReference>
<evidence type="ECO:0000313" key="2">
    <source>
        <dbReference type="Proteomes" id="UP001595974"/>
    </source>
</evidence>
<keyword evidence="2" id="KW-1185">Reference proteome</keyword>
<dbReference type="Pfam" id="PF01019">
    <property type="entry name" value="G_glu_transpept"/>
    <property type="match status" value="1"/>
</dbReference>
<dbReference type="InterPro" id="IPR052896">
    <property type="entry name" value="GGT-like_enzyme"/>
</dbReference>
<evidence type="ECO:0000313" key="1">
    <source>
        <dbReference type="EMBL" id="MFC5767764.1"/>
    </source>
</evidence>
<dbReference type="Gene3D" id="3.60.20.40">
    <property type="match status" value="1"/>
</dbReference>
<dbReference type="Proteomes" id="UP001595974">
    <property type="component" value="Unassembled WGS sequence"/>
</dbReference>
<dbReference type="EMBL" id="JBHSOG010000002">
    <property type="protein sequence ID" value="MFC5767764.1"/>
    <property type="molecule type" value="Genomic_DNA"/>
</dbReference>
<dbReference type="PANTHER" id="PTHR43881:SF5">
    <property type="entry name" value="GAMMA-GLUTAMYLTRANSPEPTIDASE"/>
    <property type="match status" value="1"/>
</dbReference>
<reference evidence="2" key="1">
    <citation type="journal article" date="2019" name="Int. J. Syst. Evol. Microbiol.">
        <title>The Global Catalogue of Microorganisms (GCM) 10K type strain sequencing project: providing services to taxonomists for standard genome sequencing and annotation.</title>
        <authorList>
            <consortium name="The Broad Institute Genomics Platform"/>
            <consortium name="The Broad Institute Genome Sequencing Center for Infectious Disease"/>
            <person name="Wu L."/>
            <person name="Ma J."/>
        </authorList>
    </citation>
    <scope>NUCLEOTIDE SEQUENCE [LARGE SCALE GENOMIC DNA]</scope>
    <source>
        <strain evidence="2">SHR3</strain>
    </source>
</reference>
<accession>A0ABW1AKR7</accession>
<dbReference type="InterPro" id="IPR043138">
    <property type="entry name" value="GGT_lsub"/>
</dbReference>
<dbReference type="InterPro" id="IPR043137">
    <property type="entry name" value="GGT_ssub_C"/>
</dbReference>
<comment type="caution">
    <text evidence="1">The sequence shown here is derived from an EMBL/GenBank/DDBJ whole genome shotgun (WGS) entry which is preliminary data.</text>
</comment>
<gene>
    <name evidence="1" type="ORF">ACFPTN_00090</name>
</gene>
<name>A0ABW1AKR7_9RHOO</name>
<sequence length="529" mass="55779">MNKTLRSYRGMVTSPHHLASQAGLDVLKAGGNAAEAAVCVAAVLSVVYPHMSGIGGDSFWLLAPAGGLPVGVEACGTAAALATPGWYRQQGCDQIPTRGPLAALTAPATVAGWARVLDEASHWSRPLPVSELLGPAIHYAEAGFAVSRSQAELSARFRAELEPQPGFAATFMPDGEPPIEGRRLRLPRLAQTLRELASDGLMSLYRGALAQRIAAELEGVGSPLREADLREVEARIVTPLSVRIGGARLFNMPPPTQGIASLMILALFDRLGVTEGESFAHVHGLVEATKAAFRVRDAHVGCPATMSADPAALLGPSALDALAGEIDKERAQPWPHPAGKGDTTWFAVADGAGNMVSAIQSVYFEFGSGVVLPGTGITCQNRGLAFSLDGGGHRALRPGARPFHTINPALALFDDGRKLAYGTMGGEGQPQTQAAVFTRYARFGMGLQEAVTAPRWLLGRTWGENAADLKLEGRFAPELVARLREAGHELRLVEDFSDMMGHAGAIVRHPDQLLEGATDPRSDGAVAAW</sequence>
<dbReference type="SUPFAM" id="SSF56235">
    <property type="entry name" value="N-terminal nucleophile aminohydrolases (Ntn hydrolases)"/>
    <property type="match status" value="1"/>
</dbReference>
<proteinExistence type="predicted"/>
<protein>
    <submittedName>
        <fullName evidence="1">Gamma-glutamyltransferase family protein</fullName>
    </submittedName>
</protein>